<dbReference type="Gene3D" id="3.40.50.300">
    <property type="entry name" value="P-loop containing nucleotide triphosphate hydrolases"/>
    <property type="match status" value="1"/>
</dbReference>
<dbReference type="InterPro" id="IPR017871">
    <property type="entry name" value="ABC_transporter-like_CS"/>
</dbReference>
<evidence type="ECO:0000259" key="11">
    <source>
        <dbReference type="PROSITE" id="PS50893"/>
    </source>
</evidence>
<dbReference type="FunFam" id="3.40.50.300:FF:000299">
    <property type="entry name" value="ABC transporter ATP-binding protein/permease"/>
    <property type="match status" value="1"/>
</dbReference>
<evidence type="ECO:0000259" key="12">
    <source>
        <dbReference type="PROSITE" id="PS50929"/>
    </source>
</evidence>
<evidence type="ECO:0000256" key="7">
    <source>
        <dbReference type="ARBA" id="ARBA00022989"/>
    </source>
</evidence>
<keyword evidence="8 10" id="KW-0472">Membrane</keyword>
<evidence type="ECO:0000256" key="10">
    <source>
        <dbReference type="SAM" id="Phobius"/>
    </source>
</evidence>
<keyword evidence="14" id="KW-1185">Reference proteome</keyword>
<dbReference type="Pfam" id="PF00005">
    <property type="entry name" value="ABC_tran"/>
    <property type="match status" value="1"/>
</dbReference>
<keyword evidence="5" id="KW-0547">Nucleotide-binding</keyword>
<dbReference type="InterPro" id="IPR027417">
    <property type="entry name" value="P-loop_NTPase"/>
</dbReference>
<evidence type="ECO:0000256" key="1">
    <source>
        <dbReference type="ARBA" id="ARBA00004651"/>
    </source>
</evidence>
<sequence>MRILGIGPERPIRGQSALRSLVSEYKGQVALLASLSFIGALLEALFLFILTGVAMAMVSGRSSVGPYVGHSLAINSALMFAALLLLVRLGLNLAGVRTSAHLTADVTRDQRRLLSHAYLNSTWAIQAAEPAGRLQELLTSFVGRLSNAVSTLTGAVTALLSLGAFLATGLAIDAASTAAVLVALALVGAVLSPVRRRIRDRAGESAQAGLQFANAVSELGSLGQEMQTFGVQAPFGDRIDKLSNETTATQRRVQVLSGALPLIYMTLAYGAVLVGVAVLAFVGFDDLAVLGAVILLMLRSLSYGQQLAAAWGALASNAPFLDHVGDTIARYQAARADGGQAIPAHVAPLEAHDVEFAYTAERPALTGVTFGIGAGEVVGVIGPSGAGKSTLAQLLLGLRSPTKGRMCVGGTDLRDVDRSWWSRRVSFVAQDALLITGTVSENIRFFRDGIDDNALRVAARQANVLSDIESLPLGFDTHLGERGSQLSGGQRQRLSIARALVGQPELLVLDEPTSALDGRSEALIRTTLAQLRGQITVVIIAHRMSTLDICDRILVIEGGRLSALGTPKSLQEDSEFYRSALAIAGITHGGET</sequence>
<evidence type="ECO:0000256" key="6">
    <source>
        <dbReference type="ARBA" id="ARBA00022840"/>
    </source>
</evidence>
<dbReference type="STRING" id="1193181.BN10_720037"/>
<dbReference type="AlphaFoldDB" id="N0E1W8"/>
<evidence type="ECO:0000256" key="5">
    <source>
        <dbReference type="ARBA" id="ARBA00022741"/>
    </source>
</evidence>
<dbReference type="SMART" id="SM00382">
    <property type="entry name" value="AAA"/>
    <property type="match status" value="1"/>
</dbReference>
<dbReference type="SUPFAM" id="SSF52540">
    <property type="entry name" value="P-loop containing nucleoside triphosphate hydrolases"/>
    <property type="match status" value="1"/>
</dbReference>
<evidence type="ECO:0000256" key="9">
    <source>
        <dbReference type="ARBA" id="ARBA00061644"/>
    </source>
</evidence>
<dbReference type="InterPro" id="IPR011527">
    <property type="entry name" value="ABC1_TM_dom"/>
</dbReference>
<evidence type="ECO:0000256" key="4">
    <source>
        <dbReference type="ARBA" id="ARBA00022692"/>
    </source>
</evidence>
<dbReference type="eggNOG" id="COG1132">
    <property type="taxonomic scope" value="Bacteria"/>
</dbReference>
<dbReference type="PROSITE" id="PS00211">
    <property type="entry name" value="ABC_TRANSPORTER_1"/>
    <property type="match status" value="1"/>
</dbReference>
<comment type="similarity">
    <text evidence="9">Belongs to the ABC transporter superfamily. Lipid exporter (TC 3.A.1.106) family.</text>
</comment>
<dbReference type="PANTHER" id="PTHR24221:SF654">
    <property type="entry name" value="ATP-BINDING CASSETTE SUB-FAMILY B MEMBER 6"/>
    <property type="match status" value="1"/>
</dbReference>
<feature type="transmembrane region" description="Helical" evidence="10">
    <location>
        <begin position="174"/>
        <end position="194"/>
    </location>
</feature>
<evidence type="ECO:0000313" key="14">
    <source>
        <dbReference type="Proteomes" id="UP000013167"/>
    </source>
</evidence>
<dbReference type="GO" id="GO:0140359">
    <property type="term" value="F:ABC-type transporter activity"/>
    <property type="evidence" value="ECO:0007669"/>
    <property type="project" value="InterPro"/>
</dbReference>
<dbReference type="InterPro" id="IPR003593">
    <property type="entry name" value="AAA+_ATPase"/>
</dbReference>
<dbReference type="PANTHER" id="PTHR24221">
    <property type="entry name" value="ATP-BINDING CASSETTE SUB-FAMILY B"/>
    <property type="match status" value="1"/>
</dbReference>
<organism evidence="13 14">
    <name type="scientific">Phycicoccus elongatus Lp2</name>
    <dbReference type="NCBI Taxonomy" id="1193181"/>
    <lineage>
        <taxon>Bacteria</taxon>
        <taxon>Bacillati</taxon>
        <taxon>Actinomycetota</taxon>
        <taxon>Actinomycetes</taxon>
        <taxon>Micrococcales</taxon>
        <taxon>Intrasporangiaceae</taxon>
        <taxon>Phycicoccus</taxon>
    </lineage>
</organism>
<keyword evidence="6 13" id="KW-0067">ATP-binding</keyword>
<feature type="transmembrane region" description="Helical" evidence="10">
    <location>
        <begin position="148"/>
        <end position="168"/>
    </location>
</feature>
<dbReference type="GO" id="GO:0005524">
    <property type="term" value="F:ATP binding"/>
    <property type="evidence" value="ECO:0007669"/>
    <property type="project" value="UniProtKB-KW"/>
</dbReference>
<name>N0E1W8_9MICO</name>
<dbReference type="GO" id="GO:0016887">
    <property type="term" value="F:ATP hydrolysis activity"/>
    <property type="evidence" value="ECO:0007669"/>
    <property type="project" value="InterPro"/>
</dbReference>
<feature type="domain" description="ABC transmembrane type-1" evidence="12">
    <location>
        <begin position="30"/>
        <end position="316"/>
    </location>
</feature>
<dbReference type="InterPro" id="IPR039421">
    <property type="entry name" value="Type_1_exporter"/>
</dbReference>
<proteinExistence type="inferred from homology"/>
<keyword evidence="4 10" id="KW-0812">Transmembrane</keyword>
<dbReference type="Gene3D" id="1.20.1560.10">
    <property type="entry name" value="ABC transporter type 1, transmembrane domain"/>
    <property type="match status" value="1"/>
</dbReference>
<keyword evidence="3" id="KW-1003">Cell membrane</keyword>
<evidence type="ECO:0000313" key="13">
    <source>
        <dbReference type="EMBL" id="CCH70958.1"/>
    </source>
</evidence>
<protein>
    <submittedName>
        <fullName evidence="13">ABC transporter, ATP-binding/permease protein</fullName>
    </submittedName>
</protein>
<dbReference type="GO" id="GO:0005886">
    <property type="term" value="C:plasma membrane"/>
    <property type="evidence" value="ECO:0007669"/>
    <property type="project" value="UniProtKB-SubCell"/>
</dbReference>
<dbReference type="InterPro" id="IPR036640">
    <property type="entry name" value="ABC1_TM_sf"/>
</dbReference>
<dbReference type="PROSITE" id="PS50893">
    <property type="entry name" value="ABC_TRANSPORTER_2"/>
    <property type="match status" value="1"/>
</dbReference>
<dbReference type="HOGENOM" id="CLU_000604_84_3_11"/>
<gene>
    <name evidence="13" type="ORF">BN10_720037</name>
</gene>
<feature type="transmembrane region" description="Helical" evidence="10">
    <location>
        <begin position="259"/>
        <end position="281"/>
    </location>
</feature>
<dbReference type="Proteomes" id="UP000013167">
    <property type="component" value="Unassembled WGS sequence"/>
</dbReference>
<comment type="subcellular location">
    <subcellularLocation>
        <location evidence="1">Cell membrane</location>
        <topology evidence="1">Multi-pass membrane protein</topology>
    </subcellularLocation>
</comment>
<dbReference type="InterPro" id="IPR003439">
    <property type="entry name" value="ABC_transporter-like_ATP-bd"/>
</dbReference>
<reference evidence="13 14" key="1">
    <citation type="journal article" date="2013" name="ISME J.">
        <title>A metabolic model for members of the genus Tetrasphaera involved in enhanced biological phosphorus removal.</title>
        <authorList>
            <person name="Kristiansen R."/>
            <person name="Nguyen H.T.T."/>
            <person name="Saunders A.M."/>
            <person name="Nielsen J.L."/>
            <person name="Wimmer R."/>
            <person name="Le V.Q."/>
            <person name="McIlroy S.J."/>
            <person name="Petrovski S."/>
            <person name="Seviour R.J."/>
            <person name="Calteau A."/>
            <person name="Nielsen K.L."/>
            <person name="Nielsen P.H."/>
        </authorList>
    </citation>
    <scope>NUCLEOTIDE SEQUENCE [LARGE SCALE GENOMIC DNA]</scope>
    <source>
        <strain evidence="13 14">Lp2</strain>
    </source>
</reference>
<comment type="caution">
    <text evidence="13">The sequence shown here is derived from an EMBL/GenBank/DDBJ whole genome shotgun (WGS) entry which is preliminary data.</text>
</comment>
<evidence type="ECO:0000256" key="3">
    <source>
        <dbReference type="ARBA" id="ARBA00022475"/>
    </source>
</evidence>
<feature type="transmembrane region" description="Helical" evidence="10">
    <location>
        <begin position="67"/>
        <end position="87"/>
    </location>
</feature>
<dbReference type="EMBL" id="CAIZ01000144">
    <property type="protein sequence ID" value="CCH70958.1"/>
    <property type="molecule type" value="Genomic_DNA"/>
</dbReference>
<evidence type="ECO:0000256" key="8">
    <source>
        <dbReference type="ARBA" id="ARBA00023136"/>
    </source>
</evidence>
<keyword evidence="7 10" id="KW-1133">Transmembrane helix</keyword>
<evidence type="ECO:0000256" key="2">
    <source>
        <dbReference type="ARBA" id="ARBA00022448"/>
    </source>
</evidence>
<accession>N0E1W8</accession>
<dbReference type="PROSITE" id="PS50929">
    <property type="entry name" value="ABC_TM1F"/>
    <property type="match status" value="1"/>
</dbReference>
<dbReference type="SUPFAM" id="SSF90123">
    <property type="entry name" value="ABC transporter transmembrane region"/>
    <property type="match status" value="1"/>
</dbReference>
<feature type="transmembrane region" description="Helical" evidence="10">
    <location>
        <begin position="29"/>
        <end position="55"/>
    </location>
</feature>
<keyword evidence="2" id="KW-0813">Transport</keyword>
<feature type="domain" description="ABC transporter" evidence="11">
    <location>
        <begin position="349"/>
        <end position="583"/>
    </location>
</feature>